<dbReference type="AlphaFoldDB" id="A0AAN8XPY4"/>
<organism evidence="1 2">
    <name type="scientific">Halocaridina rubra</name>
    <name type="common">Hawaiian red shrimp</name>
    <dbReference type="NCBI Taxonomy" id="373956"/>
    <lineage>
        <taxon>Eukaryota</taxon>
        <taxon>Metazoa</taxon>
        <taxon>Ecdysozoa</taxon>
        <taxon>Arthropoda</taxon>
        <taxon>Crustacea</taxon>
        <taxon>Multicrustacea</taxon>
        <taxon>Malacostraca</taxon>
        <taxon>Eumalacostraca</taxon>
        <taxon>Eucarida</taxon>
        <taxon>Decapoda</taxon>
        <taxon>Pleocyemata</taxon>
        <taxon>Caridea</taxon>
        <taxon>Atyoidea</taxon>
        <taxon>Atyidae</taxon>
        <taxon>Halocaridina</taxon>
    </lineage>
</organism>
<dbReference type="Proteomes" id="UP001381693">
    <property type="component" value="Unassembled WGS sequence"/>
</dbReference>
<evidence type="ECO:0000313" key="2">
    <source>
        <dbReference type="Proteomes" id="UP001381693"/>
    </source>
</evidence>
<name>A0AAN8XPY4_HALRR</name>
<reference evidence="1 2" key="1">
    <citation type="submission" date="2023-11" db="EMBL/GenBank/DDBJ databases">
        <title>Halocaridina rubra genome assembly.</title>
        <authorList>
            <person name="Smith C."/>
        </authorList>
    </citation>
    <scope>NUCLEOTIDE SEQUENCE [LARGE SCALE GENOMIC DNA]</scope>
    <source>
        <strain evidence="1">EP-1</strain>
        <tissue evidence="1">Whole</tissue>
    </source>
</reference>
<keyword evidence="2" id="KW-1185">Reference proteome</keyword>
<evidence type="ECO:0000313" key="1">
    <source>
        <dbReference type="EMBL" id="KAK7082099.1"/>
    </source>
</evidence>
<comment type="caution">
    <text evidence="1">The sequence shown here is derived from an EMBL/GenBank/DDBJ whole genome shotgun (WGS) entry which is preliminary data.</text>
</comment>
<dbReference type="EMBL" id="JAXCGZ010004194">
    <property type="protein sequence ID" value="KAK7082099.1"/>
    <property type="molecule type" value="Genomic_DNA"/>
</dbReference>
<sequence>MMKQLALMMDRMLYIETKNIATSNTGGPLGLSAEDIRGEIRSKVTEMQEQENWRNILVIYNVEEIEGVGEQVRNDVNKQRCEYIFDNADKVTNTQVIETVRLGKEKTTSVNGENVGAVKPRPLLVKMRFQKQMGHNW</sequence>
<accession>A0AAN8XPY4</accession>
<gene>
    <name evidence="1" type="ORF">SK128_020122</name>
</gene>
<protein>
    <submittedName>
        <fullName evidence="1">Uncharacterized protein</fullName>
    </submittedName>
</protein>
<proteinExistence type="predicted"/>